<name>A0ACC1HK81_9FUNG</name>
<keyword evidence="2" id="KW-1185">Reference proteome</keyword>
<accession>A0ACC1HK81</accession>
<proteinExistence type="predicted"/>
<organism evidence="1 2">
    <name type="scientific">Spiromyces aspiralis</name>
    <dbReference type="NCBI Taxonomy" id="68401"/>
    <lineage>
        <taxon>Eukaryota</taxon>
        <taxon>Fungi</taxon>
        <taxon>Fungi incertae sedis</taxon>
        <taxon>Zoopagomycota</taxon>
        <taxon>Kickxellomycotina</taxon>
        <taxon>Kickxellomycetes</taxon>
        <taxon>Kickxellales</taxon>
        <taxon>Kickxellaceae</taxon>
        <taxon>Spiromyces</taxon>
    </lineage>
</organism>
<protein>
    <submittedName>
        <fullName evidence="1">Uncharacterized protein</fullName>
    </submittedName>
</protein>
<dbReference type="EMBL" id="JAMZIH010003798">
    <property type="protein sequence ID" value="KAJ1676607.1"/>
    <property type="molecule type" value="Genomic_DNA"/>
</dbReference>
<feature type="non-terminal residue" evidence="1">
    <location>
        <position position="136"/>
    </location>
</feature>
<sequence>MPNFQVLRCASDECRIYQVLQQKKSPKWVCKVYFESTNAKDCREAVQSLNLRHHMRDNARDKLAVRLMDNPKAPSVPTSSGADGANSTADSEPRATRWQEFVEEESSDDGEHSEAMQGLSKPGADPNTSGPPLTDV</sequence>
<evidence type="ECO:0000313" key="1">
    <source>
        <dbReference type="EMBL" id="KAJ1676607.1"/>
    </source>
</evidence>
<gene>
    <name evidence="1" type="ORF">EV182_007843</name>
</gene>
<comment type="caution">
    <text evidence="1">The sequence shown here is derived from an EMBL/GenBank/DDBJ whole genome shotgun (WGS) entry which is preliminary data.</text>
</comment>
<evidence type="ECO:0000313" key="2">
    <source>
        <dbReference type="Proteomes" id="UP001145114"/>
    </source>
</evidence>
<dbReference type="Proteomes" id="UP001145114">
    <property type="component" value="Unassembled WGS sequence"/>
</dbReference>
<reference evidence="1" key="1">
    <citation type="submission" date="2022-06" db="EMBL/GenBank/DDBJ databases">
        <title>Phylogenomic reconstructions and comparative analyses of Kickxellomycotina fungi.</title>
        <authorList>
            <person name="Reynolds N.K."/>
            <person name="Stajich J.E."/>
            <person name="Barry K."/>
            <person name="Grigoriev I.V."/>
            <person name="Crous P."/>
            <person name="Smith M.E."/>
        </authorList>
    </citation>
    <scope>NUCLEOTIDE SEQUENCE</scope>
    <source>
        <strain evidence="1">RSA 2271</strain>
    </source>
</reference>